<organism evidence="4 5">
    <name type="scientific">Mucilaginibacter pankratovii</name>
    <dbReference type="NCBI Taxonomy" id="2772110"/>
    <lineage>
        <taxon>Bacteria</taxon>
        <taxon>Pseudomonadati</taxon>
        <taxon>Bacteroidota</taxon>
        <taxon>Sphingobacteriia</taxon>
        <taxon>Sphingobacteriales</taxon>
        <taxon>Sphingobacteriaceae</taxon>
        <taxon>Mucilaginibacter</taxon>
    </lineage>
</organism>
<gene>
    <name evidence="4" type="ORF">IDJ77_02210</name>
</gene>
<evidence type="ECO:0000256" key="2">
    <source>
        <dbReference type="PROSITE-ProRule" id="PRU00169"/>
    </source>
</evidence>
<evidence type="ECO:0000313" key="5">
    <source>
        <dbReference type="Proteomes" id="UP000606600"/>
    </source>
</evidence>
<keyword evidence="1 2" id="KW-0597">Phosphoprotein</keyword>
<keyword evidence="5" id="KW-1185">Reference proteome</keyword>
<dbReference type="InterPro" id="IPR011006">
    <property type="entry name" value="CheY-like_superfamily"/>
</dbReference>
<proteinExistence type="predicted"/>
<dbReference type="RefSeq" id="WP_191187284.1">
    <property type="nucleotide sequence ID" value="NZ_JACWMY010000001.1"/>
</dbReference>
<dbReference type="EMBL" id="JACWMY010000001">
    <property type="protein sequence ID" value="MBD1362611.1"/>
    <property type="molecule type" value="Genomic_DNA"/>
</dbReference>
<comment type="caution">
    <text evidence="4">The sequence shown here is derived from an EMBL/GenBank/DDBJ whole genome shotgun (WGS) entry which is preliminary data.</text>
</comment>
<feature type="domain" description="Response regulatory" evidence="3">
    <location>
        <begin position="5"/>
        <end position="118"/>
    </location>
</feature>
<accession>A0ABR7WJW7</accession>
<evidence type="ECO:0000259" key="3">
    <source>
        <dbReference type="PROSITE" id="PS50110"/>
    </source>
</evidence>
<dbReference type="PANTHER" id="PTHR44591">
    <property type="entry name" value="STRESS RESPONSE REGULATOR PROTEIN 1"/>
    <property type="match status" value="1"/>
</dbReference>
<dbReference type="PROSITE" id="PS50110">
    <property type="entry name" value="RESPONSE_REGULATORY"/>
    <property type="match status" value="1"/>
</dbReference>
<evidence type="ECO:0000313" key="4">
    <source>
        <dbReference type="EMBL" id="MBD1362611.1"/>
    </source>
</evidence>
<dbReference type="Gene3D" id="3.40.50.2300">
    <property type="match status" value="1"/>
</dbReference>
<dbReference type="InterPro" id="IPR001789">
    <property type="entry name" value="Sig_transdc_resp-reg_receiver"/>
</dbReference>
<feature type="modified residue" description="4-aspartylphosphate" evidence="2">
    <location>
        <position position="53"/>
    </location>
</feature>
<dbReference type="Pfam" id="PF00072">
    <property type="entry name" value="Response_reg"/>
    <property type="match status" value="1"/>
</dbReference>
<name>A0ABR7WJW7_9SPHI</name>
<dbReference type="Proteomes" id="UP000606600">
    <property type="component" value="Unassembled WGS sequence"/>
</dbReference>
<evidence type="ECO:0000256" key="1">
    <source>
        <dbReference type="ARBA" id="ARBA00022553"/>
    </source>
</evidence>
<reference evidence="4 5" key="1">
    <citation type="submission" date="2020-09" db="EMBL/GenBank/DDBJ databases">
        <title>Novel species of Mucilaginibacter isolated from a glacier on the Tibetan Plateau.</title>
        <authorList>
            <person name="Liu Q."/>
            <person name="Xin Y.-H."/>
        </authorList>
    </citation>
    <scope>NUCLEOTIDE SEQUENCE [LARGE SCALE GENOMIC DNA]</scope>
    <source>
        <strain evidence="4 5">ZT4R22</strain>
    </source>
</reference>
<dbReference type="PANTHER" id="PTHR44591:SF3">
    <property type="entry name" value="RESPONSE REGULATORY DOMAIN-CONTAINING PROTEIN"/>
    <property type="match status" value="1"/>
</dbReference>
<sequence length="118" mass="13027">MPLKKVLIIDDDEDLLSLVEYILKEENIEVISTTVSLSVVEISAIDPDLILLDEWLRDNKGTEICKALKNTPSFSKIPVILLSAVSNLSNLAKRCAADAFIEKPFDIGELVSMVKALI</sequence>
<dbReference type="InterPro" id="IPR050595">
    <property type="entry name" value="Bact_response_regulator"/>
</dbReference>
<dbReference type="SUPFAM" id="SSF52172">
    <property type="entry name" value="CheY-like"/>
    <property type="match status" value="1"/>
</dbReference>
<protein>
    <submittedName>
        <fullName evidence="4">Response regulator transcription factor</fullName>
    </submittedName>
</protein>
<dbReference type="SMART" id="SM00448">
    <property type="entry name" value="REC"/>
    <property type="match status" value="1"/>
</dbReference>